<dbReference type="PANTHER" id="PTHR30572">
    <property type="entry name" value="MEMBRANE COMPONENT OF TRANSPORTER-RELATED"/>
    <property type="match status" value="1"/>
</dbReference>
<accession>A0A2T0Q2S6</accession>
<comment type="caution">
    <text evidence="11">The sequence shown here is derived from an EMBL/GenBank/DDBJ whole genome shotgun (WGS) entry which is preliminary data.</text>
</comment>
<organism evidence="11 12">
    <name type="scientific">Allonocardiopsis opalescens</name>
    <dbReference type="NCBI Taxonomy" id="1144618"/>
    <lineage>
        <taxon>Bacteria</taxon>
        <taxon>Bacillati</taxon>
        <taxon>Actinomycetota</taxon>
        <taxon>Actinomycetes</taxon>
        <taxon>Streptosporangiales</taxon>
        <taxon>Allonocardiopsis</taxon>
    </lineage>
</organism>
<dbReference type="InterPro" id="IPR003838">
    <property type="entry name" value="ABC3_permease_C"/>
</dbReference>
<keyword evidence="12" id="KW-1185">Reference proteome</keyword>
<evidence type="ECO:0000256" key="5">
    <source>
        <dbReference type="ARBA" id="ARBA00023136"/>
    </source>
</evidence>
<dbReference type="Pfam" id="PF12704">
    <property type="entry name" value="MacB_PCD"/>
    <property type="match status" value="1"/>
</dbReference>
<name>A0A2T0Q2S6_9ACTN</name>
<evidence type="ECO:0000256" key="6">
    <source>
        <dbReference type="ARBA" id="ARBA00038076"/>
    </source>
</evidence>
<evidence type="ECO:0000256" key="8">
    <source>
        <dbReference type="SAM" id="Phobius"/>
    </source>
</evidence>
<feature type="transmembrane region" description="Helical" evidence="8">
    <location>
        <begin position="422"/>
        <end position="446"/>
    </location>
</feature>
<feature type="transmembrane region" description="Helical" evidence="8">
    <location>
        <begin position="388"/>
        <end position="416"/>
    </location>
</feature>
<keyword evidence="2" id="KW-1003">Cell membrane</keyword>
<gene>
    <name evidence="11" type="ORF">CLV72_105442</name>
</gene>
<dbReference type="Proteomes" id="UP000237846">
    <property type="component" value="Unassembled WGS sequence"/>
</dbReference>
<evidence type="ECO:0000313" key="11">
    <source>
        <dbReference type="EMBL" id="PRX98089.1"/>
    </source>
</evidence>
<feature type="compositionally biased region" description="Low complexity" evidence="7">
    <location>
        <begin position="10"/>
        <end position="36"/>
    </location>
</feature>
<dbReference type="InterPro" id="IPR025857">
    <property type="entry name" value="MacB_PCD"/>
</dbReference>
<dbReference type="EMBL" id="PVZC01000005">
    <property type="protein sequence ID" value="PRX98089.1"/>
    <property type="molecule type" value="Genomic_DNA"/>
</dbReference>
<feature type="region of interest" description="Disordered" evidence="7">
    <location>
        <begin position="1"/>
        <end position="69"/>
    </location>
</feature>
<evidence type="ECO:0000259" key="10">
    <source>
        <dbReference type="Pfam" id="PF12704"/>
    </source>
</evidence>
<reference evidence="11 12" key="1">
    <citation type="submission" date="2018-03" db="EMBL/GenBank/DDBJ databases">
        <title>Genomic Encyclopedia of Archaeal and Bacterial Type Strains, Phase II (KMG-II): from individual species to whole genera.</title>
        <authorList>
            <person name="Goeker M."/>
        </authorList>
    </citation>
    <scope>NUCLEOTIDE SEQUENCE [LARGE SCALE GENOMIC DNA]</scope>
    <source>
        <strain evidence="11 12">DSM 45601</strain>
    </source>
</reference>
<evidence type="ECO:0000313" key="12">
    <source>
        <dbReference type="Proteomes" id="UP000237846"/>
    </source>
</evidence>
<feature type="transmembrane region" description="Helical" evidence="8">
    <location>
        <begin position="340"/>
        <end position="365"/>
    </location>
</feature>
<keyword evidence="3 8" id="KW-0812">Transmembrane</keyword>
<protein>
    <submittedName>
        <fullName evidence="11">Putative ABC transport system permease protein</fullName>
    </submittedName>
</protein>
<comment type="subcellular location">
    <subcellularLocation>
        <location evidence="1">Cell membrane</location>
        <topology evidence="1">Multi-pass membrane protein</topology>
    </subcellularLocation>
</comment>
<evidence type="ECO:0000256" key="3">
    <source>
        <dbReference type="ARBA" id="ARBA00022692"/>
    </source>
</evidence>
<evidence type="ECO:0000259" key="9">
    <source>
        <dbReference type="Pfam" id="PF02687"/>
    </source>
</evidence>
<feature type="compositionally biased region" description="Basic and acidic residues" evidence="7">
    <location>
        <begin position="49"/>
        <end position="59"/>
    </location>
</feature>
<evidence type="ECO:0000256" key="1">
    <source>
        <dbReference type="ARBA" id="ARBA00004651"/>
    </source>
</evidence>
<sequence length="463" mass="46783">MTGPQGGGTPEETTAKATVTTESTAAASDDARSGATGRRRRKAPPGRPGTERPGTDRPSADGARGEGLTASVLTPRDALSVGLLGLAGRRGRALLTSVGIAIGIAAMVAVVGISASSQANLLAVLDDLGTNYLTVAPGQSLSGDEQPQLPTEATARLSLLDEVQAVSGVAQLDATVRRSDRMPATDTRGTVVLAAEPNLLATLNGNLAQGRWLDDAAEGYPTVVLGATAAERHGVSLAGGGQLVWLGEQWFSVVGVLQPLPLAPELDNAALIGTAVAADAFGFAGSPTTVYLRADPDDIETVREVAAVTADPDSPEEVEVTRPSDALEARAATETAFTALLLGLGGVALLVGGVGIANVMVISVLERRDEIGVRRALGATRRHIRTQFLVEAVAQAGVGGIAGMLLGAVITVGYALAMGWPIALPVEGLAGGVAAALVVGALAGLYPANRAARLDPAEAVRPA</sequence>
<evidence type="ECO:0000256" key="4">
    <source>
        <dbReference type="ARBA" id="ARBA00022989"/>
    </source>
</evidence>
<evidence type="ECO:0000256" key="2">
    <source>
        <dbReference type="ARBA" id="ARBA00022475"/>
    </source>
</evidence>
<dbReference type="PANTHER" id="PTHR30572:SF4">
    <property type="entry name" value="ABC TRANSPORTER PERMEASE YTRF"/>
    <property type="match status" value="1"/>
</dbReference>
<keyword evidence="5 8" id="KW-0472">Membrane</keyword>
<proteinExistence type="inferred from homology"/>
<dbReference type="GO" id="GO:0022857">
    <property type="term" value="F:transmembrane transporter activity"/>
    <property type="evidence" value="ECO:0007669"/>
    <property type="project" value="TreeGrafter"/>
</dbReference>
<evidence type="ECO:0000256" key="7">
    <source>
        <dbReference type="SAM" id="MobiDB-lite"/>
    </source>
</evidence>
<feature type="transmembrane region" description="Helical" evidence="8">
    <location>
        <begin position="93"/>
        <end position="115"/>
    </location>
</feature>
<dbReference type="Pfam" id="PF02687">
    <property type="entry name" value="FtsX"/>
    <property type="match status" value="1"/>
</dbReference>
<comment type="similarity">
    <text evidence="6">Belongs to the ABC-4 integral membrane protein family.</text>
</comment>
<keyword evidence="4 8" id="KW-1133">Transmembrane helix</keyword>
<dbReference type="OrthoDB" id="9780560at2"/>
<dbReference type="GO" id="GO:0005886">
    <property type="term" value="C:plasma membrane"/>
    <property type="evidence" value="ECO:0007669"/>
    <property type="project" value="UniProtKB-SubCell"/>
</dbReference>
<dbReference type="InterPro" id="IPR050250">
    <property type="entry name" value="Macrolide_Exporter_MacB"/>
</dbReference>
<feature type="domain" description="MacB-like periplasmic core" evidence="10">
    <location>
        <begin position="94"/>
        <end position="304"/>
    </location>
</feature>
<feature type="domain" description="ABC3 transporter permease C-terminal" evidence="9">
    <location>
        <begin position="345"/>
        <end position="456"/>
    </location>
</feature>
<dbReference type="AlphaFoldDB" id="A0A2T0Q2S6"/>